<keyword evidence="2" id="KW-1133">Transmembrane helix</keyword>
<evidence type="ECO:0000313" key="4">
    <source>
        <dbReference type="Proteomes" id="UP000612855"/>
    </source>
</evidence>
<evidence type="ECO:0000256" key="1">
    <source>
        <dbReference type="SAM" id="MobiDB-lite"/>
    </source>
</evidence>
<proteinExistence type="predicted"/>
<feature type="region of interest" description="Disordered" evidence="1">
    <location>
        <begin position="100"/>
        <end position="121"/>
    </location>
</feature>
<dbReference type="AlphaFoldDB" id="A0A917AEE0"/>
<evidence type="ECO:0000256" key="2">
    <source>
        <dbReference type="SAM" id="Phobius"/>
    </source>
</evidence>
<keyword evidence="2" id="KW-0472">Membrane</keyword>
<sequence length="121" mass="12724">MTRRRLLLALMGTWALLWIASLLVPPTVAPTGDGFTRGMNRIGLFFGLQLAAAFVALLLLTLRPASGRLRRLALLPAGLALLLAIAITGLILWVRIADPASDPGPPPGPATDAVSPSTLRP</sequence>
<feature type="transmembrane region" description="Helical" evidence="2">
    <location>
        <begin position="41"/>
        <end position="60"/>
    </location>
</feature>
<dbReference type="EMBL" id="BMFJ01000002">
    <property type="protein sequence ID" value="GGE42462.1"/>
    <property type="molecule type" value="Genomic_DNA"/>
</dbReference>
<accession>A0A917AEE0</accession>
<dbReference type="Proteomes" id="UP000612855">
    <property type="component" value="Unassembled WGS sequence"/>
</dbReference>
<evidence type="ECO:0000313" key="3">
    <source>
        <dbReference type="EMBL" id="GGE42462.1"/>
    </source>
</evidence>
<reference evidence="4" key="1">
    <citation type="journal article" date="2019" name="Int. J. Syst. Evol. Microbiol.">
        <title>The Global Catalogue of Microorganisms (GCM) 10K type strain sequencing project: providing services to taxonomists for standard genome sequencing and annotation.</title>
        <authorList>
            <consortium name="The Broad Institute Genomics Platform"/>
            <consortium name="The Broad Institute Genome Sequencing Center for Infectious Disease"/>
            <person name="Wu L."/>
            <person name="Ma J."/>
        </authorList>
    </citation>
    <scope>NUCLEOTIDE SEQUENCE [LARGE SCALE GENOMIC DNA]</scope>
    <source>
        <strain evidence="4">CGMCC 1.12664</strain>
    </source>
</reference>
<name>A0A917AEE0_9RHOB</name>
<gene>
    <name evidence="3" type="ORF">GCM10011360_32330</name>
</gene>
<feature type="transmembrane region" description="Helical" evidence="2">
    <location>
        <begin position="72"/>
        <end position="96"/>
    </location>
</feature>
<keyword evidence="4" id="KW-1185">Reference proteome</keyword>
<keyword evidence="2" id="KW-0812">Transmembrane</keyword>
<organism evidence="3 4">
    <name type="scientific">Primorskyibacter flagellatus</name>
    <dbReference type="NCBI Taxonomy" id="1387277"/>
    <lineage>
        <taxon>Bacteria</taxon>
        <taxon>Pseudomonadati</taxon>
        <taxon>Pseudomonadota</taxon>
        <taxon>Alphaproteobacteria</taxon>
        <taxon>Rhodobacterales</taxon>
        <taxon>Roseobacteraceae</taxon>
        <taxon>Primorskyibacter</taxon>
    </lineage>
</organism>
<protein>
    <submittedName>
        <fullName evidence="3">Uncharacterized protein</fullName>
    </submittedName>
</protein>
<comment type="caution">
    <text evidence="3">The sequence shown here is derived from an EMBL/GenBank/DDBJ whole genome shotgun (WGS) entry which is preliminary data.</text>
</comment>